<keyword evidence="2" id="KW-0479">Metal-binding</keyword>
<accession>A0A498P563</accession>
<dbReference type="Pfam" id="PF05699">
    <property type="entry name" value="Dimer_Tnp_hAT"/>
    <property type="match status" value="1"/>
</dbReference>
<dbReference type="GO" id="GO:0005634">
    <property type="term" value="C:nucleus"/>
    <property type="evidence" value="ECO:0007669"/>
    <property type="project" value="UniProtKB-SubCell"/>
</dbReference>
<dbReference type="GO" id="GO:0008270">
    <property type="term" value="F:zinc ion binding"/>
    <property type="evidence" value="ECO:0007669"/>
    <property type="project" value="UniProtKB-KW"/>
</dbReference>
<evidence type="ECO:0000256" key="3">
    <source>
        <dbReference type="ARBA" id="ARBA00022771"/>
    </source>
</evidence>
<dbReference type="EMBL" id="QBIY01004211">
    <property type="protein sequence ID" value="RXN38899.1"/>
    <property type="molecule type" value="Genomic_DNA"/>
</dbReference>
<keyword evidence="5" id="KW-0539">Nucleus</keyword>
<protein>
    <submittedName>
        <fullName evidence="8">Zinc finger BED domain-containing 4-like protein</fullName>
    </submittedName>
</protein>
<evidence type="ECO:0000313" key="8">
    <source>
        <dbReference type="EMBL" id="RXN38899.1"/>
    </source>
</evidence>
<dbReference type="PANTHER" id="PTHR46481:SF10">
    <property type="entry name" value="ZINC FINGER BED DOMAIN-CONTAINING PROTEIN 39"/>
    <property type="match status" value="1"/>
</dbReference>
<name>A0A498P563_LABRO</name>
<dbReference type="PANTHER" id="PTHR46481">
    <property type="entry name" value="ZINC FINGER BED DOMAIN-CONTAINING PROTEIN 4"/>
    <property type="match status" value="1"/>
</dbReference>
<proteinExistence type="predicted"/>
<evidence type="ECO:0000256" key="6">
    <source>
        <dbReference type="SAM" id="MobiDB-lite"/>
    </source>
</evidence>
<dbReference type="Proteomes" id="UP000290572">
    <property type="component" value="Unassembled WGS sequence"/>
</dbReference>
<evidence type="ECO:0000259" key="7">
    <source>
        <dbReference type="Pfam" id="PF05699"/>
    </source>
</evidence>
<keyword evidence="4" id="KW-0862">Zinc</keyword>
<evidence type="ECO:0000256" key="2">
    <source>
        <dbReference type="ARBA" id="ARBA00022723"/>
    </source>
</evidence>
<evidence type="ECO:0000256" key="4">
    <source>
        <dbReference type="ARBA" id="ARBA00022833"/>
    </source>
</evidence>
<evidence type="ECO:0000313" key="9">
    <source>
        <dbReference type="Proteomes" id="UP000290572"/>
    </source>
</evidence>
<evidence type="ECO:0000256" key="5">
    <source>
        <dbReference type="ARBA" id="ARBA00023242"/>
    </source>
</evidence>
<dbReference type="GO" id="GO:0046983">
    <property type="term" value="F:protein dimerization activity"/>
    <property type="evidence" value="ECO:0007669"/>
    <property type="project" value="InterPro"/>
</dbReference>
<dbReference type="SUPFAM" id="SSF53098">
    <property type="entry name" value="Ribonuclease H-like"/>
    <property type="match status" value="1"/>
</dbReference>
<evidence type="ECO:0000256" key="1">
    <source>
        <dbReference type="ARBA" id="ARBA00004123"/>
    </source>
</evidence>
<feature type="domain" description="HAT C-terminal dimerisation" evidence="7">
    <location>
        <begin position="279"/>
        <end position="331"/>
    </location>
</feature>
<reference evidence="8 9" key="1">
    <citation type="submission" date="2018-03" db="EMBL/GenBank/DDBJ databases">
        <title>Draft genome sequence of Rohu Carp (Labeo rohita).</title>
        <authorList>
            <person name="Das P."/>
            <person name="Kushwaha B."/>
            <person name="Joshi C.G."/>
            <person name="Kumar D."/>
            <person name="Nagpure N.S."/>
            <person name="Sahoo L."/>
            <person name="Das S.P."/>
            <person name="Bit A."/>
            <person name="Patnaik S."/>
            <person name="Meher P.K."/>
            <person name="Jayasankar P."/>
            <person name="Koringa P.G."/>
            <person name="Patel N.V."/>
            <person name="Hinsu A.T."/>
            <person name="Kumar R."/>
            <person name="Pandey M."/>
            <person name="Agarwal S."/>
            <person name="Srivastava S."/>
            <person name="Singh M."/>
            <person name="Iquebal M.A."/>
            <person name="Jaiswal S."/>
            <person name="Angadi U.B."/>
            <person name="Kumar N."/>
            <person name="Raza M."/>
            <person name="Shah T.M."/>
            <person name="Rai A."/>
            <person name="Jena J.K."/>
        </authorList>
    </citation>
    <scope>NUCLEOTIDE SEQUENCE [LARGE SCALE GENOMIC DNA]</scope>
    <source>
        <strain evidence="8">DASCIFA01</strain>
        <tissue evidence="8">Testis</tissue>
    </source>
</reference>
<sequence length="461" mass="51865">MYQSSGSTSCMWKHLKAFHRTELASLQRPSTTASQDEMDEGAESGNCPPPAKRPIQTVMHQYAIKDPYLPNSIPKKRLDNKLLKMMVKDMQPYNIVNDEGFREFVYALDPRYQLPSRSTLIRNLEEQYDTTKTSLKKKMEVTEEISAELNVTASKCIPMVRNLQKVTTSMMQQQEKGNIGYRLAEALNGTLQRRCSAYETSRLLSKATILDPRFKTLGFISPQKADEAVKSLSSEGAMFVLEGQAQASTPLASSTANELWHDFDTQVSSQNPRQDFLTELKLYLAEPNIVRTECPIQYWSAKEAKFHLLRELARKYLSVPATSVPSERVTEEISAELNVTASKCIPMVRNLQNVTTSMMQQQEKGNIGYRLAEALNGTLQRRCSAYETSRLLSKATILDPRFKTLGFISPQKADEAVKSLSSEGAMFVLEGQAQASTPLASSTANELWHDFDTQLFAEYVC</sequence>
<comment type="subcellular location">
    <subcellularLocation>
        <location evidence="1">Nucleus</location>
    </subcellularLocation>
</comment>
<comment type="caution">
    <text evidence="8">The sequence shown here is derived from an EMBL/GenBank/DDBJ whole genome shotgun (WGS) entry which is preliminary data.</text>
</comment>
<organism evidence="8 9">
    <name type="scientific">Labeo rohita</name>
    <name type="common">Indian major carp</name>
    <name type="synonym">Cyprinus rohita</name>
    <dbReference type="NCBI Taxonomy" id="84645"/>
    <lineage>
        <taxon>Eukaryota</taxon>
        <taxon>Metazoa</taxon>
        <taxon>Chordata</taxon>
        <taxon>Craniata</taxon>
        <taxon>Vertebrata</taxon>
        <taxon>Euteleostomi</taxon>
        <taxon>Actinopterygii</taxon>
        <taxon>Neopterygii</taxon>
        <taxon>Teleostei</taxon>
        <taxon>Ostariophysi</taxon>
        <taxon>Cypriniformes</taxon>
        <taxon>Cyprinidae</taxon>
        <taxon>Labeoninae</taxon>
        <taxon>Labeonini</taxon>
        <taxon>Labeo</taxon>
    </lineage>
</organism>
<keyword evidence="9" id="KW-1185">Reference proteome</keyword>
<gene>
    <name evidence="8" type="ORF">ROHU_013884</name>
</gene>
<feature type="region of interest" description="Disordered" evidence="6">
    <location>
        <begin position="23"/>
        <end position="53"/>
    </location>
</feature>
<dbReference type="InterPro" id="IPR052035">
    <property type="entry name" value="ZnF_BED_domain_contain"/>
</dbReference>
<keyword evidence="3" id="KW-0863">Zinc-finger</keyword>
<dbReference type="InterPro" id="IPR008906">
    <property type="entry name" value="HATC_C_dom"/>
</dbReference>
<dbReference type="Gene3D" id="1.10.10.1070">
    <property type="entry name" value="Zinc finger, BED domain-containing"/>
    <property type="match status" value="1"/>
</dbReference>
<dbReference type="AlphaFoldDB" id="A0A498P563"/>
<dbReference type="SUPFAM" id="SSF140996">
    <property type="entry name" value="Hermes dimerisation domain"/>
    <property type="match status" value="1"/>
</dbReference>
<dbReference type="InterPro" id="IPR012337">
    <property type="entry name" value="RNaseH-like_sf"/>
</dbReference>